<reference evidence="2" key="1">
    <citation type="submission" date="2021-10" db="EMBL/GenBank/DDBJ databases">
        <title>Tropical sea cucumber genome reveals ecological adaptation and Cuvierian tubules defense mechanism.</title>
        <authorList>
            <person name="Chen T."/>
        </authorList>
    </citation>
    <scope>NUCLEOTIDE SEQUENCE</scope>
    <source>
        <strain evidence="2">Nanhai2018</strain>
        <tissue evidence="2">Muscle</tissue>
    </source>
</reference>
<evidence type="ECO:0000256" key="1">
    <source>
        <dbReference type="SAM" id="MobiDB-lite"/>
    </source>
</evidence>
<sequence length="170" mass="19296">MCTPLDTVLLPNKNLSRETTSQLEPILQGLEHFRNIAKANIEIAQRRQKAQYDKKAKDPSYLPGQRVRLYYSKVPVGQNAKLWQKWVGPYYISQLGPNYTMKLRRCSDNKAIKSLVHANRLKPYYDPKDRPLFPPEDLHDYAVDLDGDEILDSAPPTPSSGLSSSGPSLQ</sequence>
<accession>A0A9Q1CRD9</accession>
<keyword evidence="3" id="KW-1185">Reference proteome</keyword>
<protein>
    <submittedName>
        <fullName evidence="2">Uncharacterized protein</fullName>
    </submittedName>
</protein>
<evidence type="ECO:0000313" key="2">
    <source>
        <dbReference type="EMBL" id="KAJ8049660.1"/>
    </source>
</evidence>
<gene>
    <name evidence="2" type="ORF">HOLleu_02502</name>
</gene>
<feature type="region of interest" description="Disordered" evidence="1">
    <location>
        <begin position="144"/>
        <end position="170"/>
    </location>
</feature>
<dbReference type="Proteomes" id="UP001152320">
    <property type="component" value="Chromosome 1"/>
</dbReference>
<comment type="caution">
    <text evidence="2">The sequence shown here is derived from an EMBL/GenBank/DDBJ whole genome shotgun (WGS) entry which is preliminary data.</text>
</comment>
<feature type="compositionally biased region" description="Low complexity" evidence="1">
    <location>
        <begin position="159"/>
        <end position="170"/>
    </location>
</feature>
<evidence type="ECO:0000313" key="3">
    <source>
        <dbReference type="Proteomes" id="UP001152320"/>
    </source>
</evidence>
<dbReference type="AlphaFoldDB" id="A0A9Q1CRD9"/>
<organism evidence="2 3">
    <name type="scientific">Holothuria leucospilota</name>
    <name type="common">Black long sea cucumber</name>
    <name type="synonym">Mertensiothuria leucospilota</name>
    <dbReference type="NCBI Taxonomy" id="206669"/>
    <lineage>
        <taxon>Eukaryota</taxon>
        <taxon>Metazoa</taxon>
        <taxon>Echinodermata</taxon>
        <taxon>Eleutherozoa</taxon>
        <taxon>Echinozoa</taxon>
        <taxon>Holothuroidea</taxon>
        <taxon>Aspidochirotacea</taxon>
        <taxon>Aspidochirotida</taxon>
        <taxon>Holothuriidae</taxon>
        <taxon>Holothuria</taxon>
    </lineage>
</organism>
<dbReference type="EMBL" id="JAIZAY010000001">
    <property type="protein sequence ID" value="KAJ8049660.1"/>
    <property type="molecule type" value="Genomic_DNA"/>
</dbReference>
<dbReference type="OrthoDB" id="6148813at2759"/>
<name>A0A9Q1CRD9_HOLLE</name>
<proteinExistence type="predicted"/>